<organism evidence="1 2">
    <name type="scientific">Neisseria meningitidis</name>
    <dbReference type="NCBI Taxonomy" id="487"/>
    <lineage>
        <taxon>Bacteria</taxon>
        <taxon>Pseudomonadati</taxon>
        <taxon>Pseudomonadota</taxon>
        <taxon>Betaproteobacteria</taxon>
        <taxon>Neisseriales</taxon>
        <taxon>Neisseriaceae</taxon>
        <taxon>Neisseria</taxon>
    </lineage>
</organism>
<name>X5EL56_NEIME</name>
<reference evidence="1 2" key="1">
    <citation type="journal article" date="2014" name="Genome Announc.">
        <title>Complete Genome Sequence of Neisseria meningitidis Serogroup A Strain NMA510612, Isolated from a Patient with Bacterial Meningitis in China.</title>
        <authorList>
            <person name="Zhang Y."/>
            <person name="Yang J."/>
            <person name="Xu L."/>
            <person name="Zhu Y."/>
            <person name="Liu B."/>
            <person name="Shao Z."/>
            <person name="Zhang X."/>
            <person name="Jin Q."/>
        </authorList>
    </citation>
    <scope>NUCLEOTIDE SEQUENCE [LARGE SCALE GENOMIC DNA]</scope>
    <source>
        <strain evidence="2">NMA510612</strain>
    </source>
</reference>
<evidence type="ECO:0000313" key="1">
    <source>
        <dbReference type="EMBL" id="AHW76400.1"/>
    </source>
</evidence>
<dbReference type="EMBL" id="CP007524">
    <property type="protein sequence ID" value="AHW76400.1"/>
    <property type="molecule type" value="Genomic_DNA"/>
</dbReference>
<sequence>MSRCCLKRLQTASAVSAFSGGVLEVVRLCCRRLSVLFNPSVMLFVPDCPVGGAAGFFQYEMLCPFFWQGRLQTGSNLAYDVFMSAGRLNGGRNPPAQPPFSCPALLRCLIIKNLFQ</sequence>
<protein>
    <submittedName>
        <fullName evidence="1">Uncharacterized protein</fullName>
    </submittedName>
</protein>
<dbReference type="Proteomes" id="UP000023582">
    <property type="component" value="Chromosome"/>
</dbReference>
<dbReference type="PATRIC" id="fig|487.517.peg.2104"/>
<proteinExistence type="predicted"/>
<evidence type="ECO:0000313" key="2">
    <source>
        <dbReference type="Proteomes" id="UP000023582"/>
    </source>
</evidence>
<dbReference type="AlphaFoldDB" id="X5EL56"/>
<dbReference type="KEGG" id="nmx:NMA510612_2126"/>
<gene>
    <name evidence="1" type="ORF">NMA510612_2126</name>
</gene>
<reference evidence="2" key="2">
    <citation type="submission" date="2014-02" db="EMBL/GenBank/DDBJ databases">
        <title>Complete Genome Sequence of Neisseria meningitides, serogroup A strain 510612.</title>
        <authorList>
            <person name="Zhang X."/>
            <person name="Zhang Y."/>
            <person name="Yang J."/>
            <person name="Zhu Y."/>
            <person name="Jin Q."/>
        </authorList>
    </citation>
    <scope>NUCLEOTIDE SEQUENCE</scope>
    <source>
        <strain evidence="2">NMA510612</strain>
    </source>
</reference>
<accession>X5EL56</accession>